<evidence type="ECO:0000313" key="2">
    <source>
        <dbReference type="Proteomes" id="UP000681526"/>
    </source>
</evidence>
<comment type="caution">
    <text evidence="1">The sequence shown here is derived from an EMBL/GenBank/DDBJ whole genome shotgun (WGS) entry which is preliminary data.</text>
</comment>
<protein>
    <submittedName>
        <fullName evidence="1">Uncharacterized protein</fullName>
    </submittedName>
</protein>
<gene>
    <name evidence="1" type="primary">txxe 306</name>
    <name evidence="1" type="ORF">TXXE_04040</name>
</gene>
<name>A0ABN7RPM3_THEXY</name>
<dbReference type="RefSeq" id="WP_280529248.1">
    <property type="nucleotide sequence ID" value="NZ_CAJRAY010000018.1"/>
</dbReference>
<evidence type="ECO:0000313" key="1">
    <source>
        <dbReference type="EMBL" id="CAG5080220.1"/>
    </source>
</evidence>
<accession>A0ABN7RPM3</accession>
<dbReference type="Proteomes" id="UP000681526">
    <property type="component" value="Unassembled WGS sequence"/>
</dbReference>
<dbReference type="EMBL" id="CAJRAY010000018">
    <property type="protein sequence ID" value="CAG5080220.1"/>
    <property type="molecule type" value="Genomic_DNA"/>
</dbReference>
<keyword evidence="2" id="KW-1185">Reference proteome</keyword>
<reference evidence="1 2" key="1">
    <citation type="submission" date="2021-04" db="EMBL/GenBank/DDBJ databases">
        <authorList>
            <person name="Rakotoarivonina H."/>
        </authorList>
    </citation>
    <scope>NUCLEOTIDE SEQUENCE [LARGE SCALE GENOMIC DNA]</scope>
    <source>
        <strain evidence="1 2">XE</strain>
    </source>
</reference>
<sequence length="40" mass="4435">MRIVTVAGLTGPGGMLIVKDADTLLLLWDGHYYEMKRENG</sequence>
<proteinExistence type="predicted"/>
<organism evidence="1 2">
    <name type="scientific">Thermobacillus xylanilyticus</name>
    <dbReference type="NCBI Taxonomy" id="76633"/>
    <lineage>
        <taxon>Bacteria</taxon>
        <taxon>Bacillati</taxon>
        <taxon>Bacillota</taxon>
        <taxon>Bacilli</taxon>
        <taxon>Bacillales</taxon>
        <taxon>Paenibacillaceae</taxon>
        <taxon>Thermobacillus</taxon>
    </lineage>
</organism>